<reference evidence="1" key="1">
    <citation type="submission" date="2014-05" db="EMBL/GenBank/DDBJ databases">
        <title>The transcriptome of the halophilic microalga Tetraselmis sp. GSL018 isolated from the Great Salt Lake, Utah.</title>
        <authorList>
            <person name="Jinkerson R.E."/>
            <person name="D'Adamo S."/>
            <person name="Posewitz M.C."/>
        </authorList>
    </citation>
    <scope>NUCLEOTIDE SEQUENCE</scope>
    <source>
        <strain evidence="1">GSL018</strain>
    </source>
</reference>
<dbReference type="AlphaFoldDB" id="A0A061RXI1"/>
<feature type="non-terminal residue" evidence="1">
    <location>
        <position position="83"/>
    </location>
</feature>
<dbReference type="EMBL" id="GBEZ01008942">
    <property type="protein sequence ID" value="JAC76623.1"/>
    <property type="molecule type" value="Transcribed_RNA"/>
</dbReference>
<name>A0A061RXI1_9CHLO</name>
<sequence length="83" mass="8862">TCAIASGIIPIRHLCKAQVSTPAPFRALCSAEPEQGSHTSKPCQAKGHRSRGTGREACVFLGRGEGRAQKARLLSRMCLCRKG</sequence>
<evidence type="ECO:0000313" key="1">
    <source>
        <dbReference type="EMBL" id="JAC76623.1"/>
    </source>
</evidence>
<proteinExistence type="predicted"/>
<gene>
    <name evidence="1" type="ORF">TSPGSL018_19694</name>
</gene>
<accession>A0A061RXI1</accession>
<feature type="non-terminal residue" evidence="1">
    <location>
        <position position="1"/>
    </location>
</feature>
<protein>
    <submittedName>
        <fullName evidence="1">Uncharacterized protein</fullName>
    </submittedName>
</protein>
<organism evidence="1">
    <name type="scientific">Tetraselmis sp. GSL018</name>
    <dbReference type="NCBI Taxonomy" id="582737"/>
    <lineage>
        <taxon>Eukaryota</taxon>
        <taxon>Viridiplantae</taxon>
        <taxon>Chlorophyta</taxon>
        <taxon>core chlorophytes</taxon>
        <taxon>Chlorodendrophyceae</taxon>
        <taxon>Chlorodendrales</taxon>
        <taxon>Chlorodendraceae</taxon>
        <taxon>Tetraselmis</taxon>
    </lineage>
</organism>